<dbReference type="RefSeq" id="XP_003105665.2">
    <property type="nucleotide sequence ID" value="XM_003105617.2"/>
</dbReference>
<dbReference type="EMBL" id="WUAV01000006">
    <property type="protein sequence ID" value="KAF1749345.1"/>
    <property type="molecule type" value="Genomic_DNA"/>
</dbReference>
<dbReference type="Proteomes" id="UP000483820">
    <property type="component" value="Chromosome X"/>
</dbReference>
<sequence length="249" mass="28782">MTPEPTKLPELLLSHHTEPTELDENMECGVCNTEVKKNSFLEHLECCAAGTKIPHLMMNVFFLEEEVIARDDILEKNFLHLVNDEPLELRNQNCLYCSNADMHADGLCRNVKRTHFLGGMFQNSANEYFDMIKLIHALKNQATVLLLKMQQKRKMDRIILLLQVVFRIENGGNLMECLPADAFKVLKKIEKKDTEAVSKMRLELRKNAEEELNFSELARNLCLEEMVKELLTMDIKNPRISPFEFVNTA</sequence>
<dbReference type="AlphaFoldDB" id="A0A6A5G3Q4"/>
<evidence type="ECO:0000313" key="2">
    <source>
        <dbReference type="Proteomes" id="UP000483820"/>
    </source>
</evidence>
<reference evidence="1 2" key="1">
    <citation type="submission" date="2019-12" db="EMBL/GenBank/DDBJ databases">
        <title>Chromosome-level assembly of the Caenorhabditis remanei genome.</title>
        <authorList>
            <person name="Teterina A.A."/>
            <person name="Willis J.H."/>
            <person name="Phillips P.C."/>
        </authorList>
    </citation>
    <scope>NUCLEOTIDE SEQUENCE [LARGE SCALE GENOMIC DNA]</scope>
    <source>
        <strain evidence="1 2">PX506</strain>
        <tissue evidence="1">Whole organism</tissue>
    </source>
</reference>
<dbReference type="KEGG" id="crq:GCK72_025812"/>
<gene>
    <name evidence="1" type="ORF">GCK72_025812</name>
</gene>
<dbReference type="GeneID" id="9817258"/>
<accession>A0A6A5G3Q4</accession>
<protein>
    <submittedName>
        <fullName evidence="1">Uncharacterized protein</fullName>
    </submittedName>
</protein>
<comment type="caution">
    <text evidence="1">The sequence shown here is derived from an EMBL/GenBank/DDBJ whole genome shotgun (WGS) entry which is preliminary data.</text>
</comment>
<evidence type="ECO:0000313" key="1">
    <source>
        <dbReference type="EMBL" id="KAF1749345.1"/>
    </source>
</evidence>
<proteinExistence type="predicted"/>
<dbReference type="CTD" id="9817258"/>
<name>A0A6A5G3Q4_CAERE</name>
<organism evidence="1 2">
    <name type="scientific">Caenorhabditis remanei</name>
    <name type="common">Caenorhabditis vulgaris</name>
    <dbReference type="NCBI Taxonomy" id="31234"/>
    <lineage>
        <taxon>Eukaryota</taxon>
        <taxon>Metazoa</taxon>
        <taxon>Ecdysozoa</taxon>
        <taxon>Nematoda</taxon>
        <taxon>Chromadorea</taxon>
        <taxon>Rhabditida</taxon>
        <taxon>Rhabditina</taxon>
        <taxon>Rhabditomorpha</taxon>
        <taxon>Rhabditoidea</taxon>
        <taxon>Rhabditidae</taxon>
        <taxon>Peloderinae</taxon>
        <taxon>Caenorhabditis</taxon>
    </lineage>
</organism>